<keyword evidence="2" id="KW-0804">Transcription</keyword>
<dbReference type="AlphaFoldDB" id="A0A8J5GY16"/>
<feature type="region of interest" description="SAW" evidence="3">
    <location>
        <begin position="205"/>
        <end position="291"/>
    </location>
</feature>
<proteinExistence type="inferred from homology"/>
<protein>
    <submittedName>
        <fullName evidence="4">Uncharacterized protein</fullName>
    </submittedName>
</protein>
<dbReference type="PANTHER" id="PTHR31636">
    <property type="entry name" value="OSJNBA0084A10.13 PROTEIN-RELATED"/>
    <property type="match status" value="1"/>
</dbReference>
<dbReference type="Proteomes" id="UP000734854">
    <property type="component" value="Unassembled WGS sequence"/>
</dbReference>
<name>A0A8J5GY16_ZINOF</name>
<keyword evidence="5" id="KW-1185">Reference proteome</keyword>
<gene>
    <name evidence="4" type="ORF">ZIOFF_026859</name>
</gene>
<organism evidence="4 5">
    <name type="scientific">Zingiber officinale</name>
    <name type="common">Ginger</name>
    <name type="synonym">Amomum zingiber</name>
    <dbReference type="NCBI Taxonomy" id="94328"/>
    <lineage>
        <taxon>Eukaryota</taxon>
        <taxon>Viridiplantae</taxon>
        <taxon>Streptophyta</taxon>
        <taxon>Embryophyta</taxon>
        <taxon>Tracheophyta</taxon>
        <taxon>Spermatophyta</taxon>
        <taxon>Magnoliopsida</taxon>
        <taxon>Liliopsida</taxon>
        <taxon>Zingiberales</taxon>
        <taxon>Zingiberaceae</taxon>
        <taxon>Zingiber</taxon>
    </lineage>
</organism>
<evidence type="ECO:0000313" key="4">
    <source>
        <dbReference type="EMBL" id="KAG6516400.1"/>
    </source>
</evidence>
<dbReference type="EMBL" id="JACMSC010000007">
    <property type="protein sequence ID" value="KAG6516400.1"/>
    <property type="molecule type" value="Genomic_DNA"/>
</dbReference>
<reference evidence="4 5" key="1">
    <citation type="submission" date="2020-08" db="EMBL/GenBank/DDBJ databases">
        <title>Plant Genome Project.</title>
        <authorList>
            <person name="Zhang R.-G."/>
        </authorList>
    </citation>
    <scope>NUCLEOTIDE SEQUENCE [LARGE SCALE GENOMIC DNA]</scope>
    <source>
        <tissue evidence="4">Rhizome</tissue>
    </source>
</reference>
<dbReference type="PROSITE" id="PS50985">
    <property type="entry name" value="GRAS"/>
    <property type="match status" value="1"/>
</dbReference>
<sequence length="476" mass="51071">MLNELASPYGDCEQHLAYAFLQALFCRATASGDHCYNTSLIVAERTVSFASTRRLALKFQEAAPWSTFGHVAANGALLQALDGEPALHIVNVSNTFCTQWPTLLEALASRADADAPRARLTVVSSTAAGVVAEIGALIEKLARLMGVPLEFRAIAAPALSRLADALCPEKLELREGEAVAVNCVGALQRAGCGDSGDSFLRAAAACSGEGVLLEPCRTAGVRGRRRRSACTACASPHDFTALVYAKCQSAHLVLDYDIWLRWHHKQVHLSIQWLCFFGTTDKSICLPSPWLHFFGLVPKSVCTPSARPTAPFLWHHGQIHLFAPLAPPTSPSVRTSDKFDGLLSSPPINLGLDSTLCIINLLLGMTCVNVMPVGLPSPPPVDLDLDSAPRTASLLLGMACAHATLACLSSLPPVDLGLDSPTLPLRLTCLACMPRLKHLSNMPLARLGLGRPWCTVQRFRCLACAPRTYPIDELAM</sequence>
<dbReference type="Pfam" id="PF03514">
    <property type="entry name" value="GRAS"/>
    <property type="match status" value="1"/>
</dbReference>
<accession>A0A8J5GY16</accession>
<evidence type="ECO:0000313" key="5">
    <source>
        <dbReference type="Proteomes" id="UP000734854"/>
    </source>
</evidence>
<dbReference type="InterPro" id="IPR005202">
    <property type="entry name" value="TF_GRAS"/>
</dbReference>
<comment type="caution">
    <text evidence="4">The sequence shown here is derived from an EMBL/GenBank/DDBJ whole genome shotgun (WGS) entry which is preliminary data.</text>
</comment>
<evidence type="ECO:0000256" key="2">
    <source>
        <dbReference type="ARBA" id="ARBA00023163"/>
    </source>
</evidence>
<comment type="similarity">
    <text evidence="3">Belongs to the GRAS family.</text>
</comment>
<evidence type="ECO:0000256" key="3">
    <source>
        <dbReference type="PROSITE-ProRule" id="PRU01191"/>
    </source>
</evidence>
<evidence type="ECO:0000256" key="1">
    <source>
        <dbReference type="ARBA" id="ARBA00023015"/>
    </source>
</evidence>
<feature type="region of interest" description="Leucine repeat II (LRII)" evidence="3">
    <location>
        <begin position="133"/>
        <end position="165"/>
    </location>
</feature>
<keyword evidence="1" id="KW-0805">Transcription regulation</keyword>
<comment type="caution">
    <text evidence="3">Lacks conserved residue(s) required for the propagation of feature annotation.</text>
</comment>